<proteinExistence type="predicted"/>
<dbReference type="RefSeq" id="WP_017983434.1">
    <property type="nucleotide sequence ID" value="NZ_AQUL01000001.1"/>
</dbReference>
<dbReference type="Proteomes" id="UP000062973">
    <property type="component" value="Chromosome"/>
</dbReference>
<accession>A0A076MV69</accession>
<keyword evidence="2" id="KW-1185">Reference proteome</keyword>
<sequence>MSDLDDDIADHFAFEDDLLAPLTRQQRTELAGLLTLLLRRFEAG</sequence>
<reference evidence="1 2" key="1">
    <citation type="submission" date="2014-07" db="EMBL/GenBank/DDBJ databases">
        <title>Whole Genome Sequence of the Amycolatopsis methanolica 239.</title>
        <authorList>
            <person name="Tang B."/>
        </authorList>
    </citation>
    <scope>NUCLEOTIDE SEQUENCE [LARGE SCALE GENOMIC DNA]</scope>
    <source>
        <strain evidence="1 2">239</strain>
    </source>
</reference>
<name>A0A076MV69_AMYME</name>
<protein>
    <submittedName>
        <fullName evidence="1">Uncharacterized protein</fullName>
    </submittedName>
</protein>
<dbReference type="STRING" id="1068978.AMETH_4512"/>
<organism evidence="1 2">
    <name type="scientific">Amycolatopsis methanolica 239</name>
    <dbReference type="NCBI Taxonomy" id="1068978"/>
    <lineage>
        <taxon>Bacteria</taxon>
        <taxon>Bacillati</taxon>
        <taxon>Actinomycetota</taxon>
        <taxon>Actinomycetes</taxon>
        <taxon>Pseudonocardiales</taxon>
        <taxon>Pseudonocardiaceae</taxon>
        <taxon>Amycolatopsis</taxon>
        <taxon>Amycolatopsis methanolica group</taxon>
    </lineage>
</organism>
<dbReference type="EMBL" id="CP009110">
    <property type="protein sequence ID" value="AIJ24604.1"/>
    <property type="molecule type" value="Genomic_DNA"/>
</dbReference>
<dbReference type="AlphaFoldDB" id="A0A076MV69"/>
<dbReference type="PATRIC" id="fig|1068978.7.peg.4844"/>
<evidence type="ECO:0000313" key="2">
    <source>
        <dbReference type="Proteomes" id="UP000062973"/>
    </source>
</evidence>
<evidence type="ECO:0000313" key="1">
    <source>
        <dbReference type="EMBL" id="AIJ24604.1"/>
    </source>
</evidence>
<dbReference type="HOGENOM" id="CLU_3211570_0_0_11"/>
<dbReference type="KEGG" id="amq:AMETH_4512"/>
<gene>
    <name evidence="1" type="ORF">AMETH_4512</name>
</gene>